<feature type="coiled-coil region" evidence="1">
    <location>
        <begin position="12"/>
        <end position="46"/>
    </location>
</feature>
<accession>A0A0B6Z246</accession>
<dbReference type="EMBL" id="HACG01014910">
    <property type="protein sequence ID" value="CEK61775.1"/>
    <property type="molecule type" value="Transcribed_RNA"/>
</dbReference>
<feature type="non-terminal residue" evidence="2">
    <location>
        <position position="81"/>
    </location>
</feature>
<proteinExistence type="predicted"/>
<protein>
    <submittedName>
        <fullName evidence="2">Uncharacterized protein</fullName>
    </submittedName>
</protein>
<sequence>QIKQDSSLLVGSKDQQIEIDHLKKALEDSKQTVEQLSIQVKELESASKATVAVDEGSSKGDNRMLKMKAQMTSKIKALEKE</sequence>
<evidence type="ECO:0000256" key="1">
    <source>
        <dbReference type="SAM" id="Coils"/>
    </source>
</evidence>
<dbReference type="AlphaFoldDB" id="A0A0B6Z246"/>
<feature type="non-terminal residue" evidence="2">
    <location>
        <position position="1"/>
    </location>
</feature>
<reference evidence="2" key="1">
    <citation type="submission" date="2014-12" db="EMBL/GenBank/DDBJ databases">
        <title>Insight into the proteome of Arion vulgaris.</title>
        <authorList>
            <person name="Aradska J."/>
            <person name="Bulat T."/>
            <person name="Smidak R."/>
            <person name="Sarate P."/>
            <person name="Gangsoo J."/>
            <person name="Sialana F."/>
            <person name="Bilban M."/>
            <person name="Lubec G."/>
        </authorList>
    </citation>
    <scope>NUCLEOTIDE SEQUENCE</scope>
    <source>
        <tissue evidence="2">Skin</tissue>
    </source>
</reference>
<evidence type="ECO:0000313" key="2">
    <source>
        <dbReference type="EMBL" id="CEK61775.1"/>
    </source>
</evidence>
<name>A0A0B6Z246_9EUPU</name>
<gene>
    <name evidence="2" type="primary">ORF43241</name>
</gene>
<keyword evidence="1" id="KW-0175">Coiled coil</keyword>
<organism evidence="2">
    <name type="scientific">Arion vulgaris</name>
    <dbReference type="NCBI Taxonomy" id="1028688"/>
    <lineage>
        <taxon>Eukaryota</taxon>
        <taxon>Metazoa</taxon>
        <taxon>Spiralia</taxon>
        <taxon>Lophotrochozoa</taxon>
        <taxon>Mollusca</taxon>
        <taxon>Gastropoda</taxon>
        <taxon>Heterobranchia</taxon>
        <taxon>Euthyneura</taxon>
        <taxon>Panpulmonata</taxon>
        <taxon>Eupulmonata</taxon>
        <taxon>Stylommatophora</taxon>
        <taxon>Helicina</taxon>
        <taxon>Arionoidea</taxon>
        <taxon>Arionidae</taxon>
        <taxon>Arion</taxon>
    </lineage>
</organism>